<feature type="compositionally biased region" description="Basic and acidic residues" evidence="1">
    <location>
        <begin position="228"/>
        <end position="242"/>
    </location>
</feature>
<feature type="non-terminal residue" evidence="2">
    <location>
        <position position="287"/>
    </location>
</feature>
<proteinExistence type="predicted"/>
<keyword evidence="2" id="KW-0378">Hydrolase</keyword>
<feature type="compositionally biased region" description="Basic and acidic residues" evidence="1">
    <location>
        <begin position="203"/>
        <end position="219"/>
    </location>
</feature>
<evidence type="ECO:0000256" key="1">
    <source>
        <dbReference type="SAM" id="MobiDB-lite"/>
    </source>
</evidence>
<evidence type="ECO:0000313" key="2">
    <source>
        <dbReference type="EMBL" id="CAA9237601.1"/>
    </source>
</evidence>
<feature type="non-terminal residue" evidence="2">
    <location>
        <position position="1"/>
    </location>
</feature>
<feature type="compositionally biased region" description="Basic residues" evidence="1">
    <location>
        <begin position="67"/>
        <end position="79"/>
    </location>
</feature>
<feature type="compositionally biased region" description="Basic and acidic residues" evidence="1">
    <location>
        <begin position="94"/>
        <end position="112"/>
    </location>
</feature>
<dbReference type="GO" id="GO:0016787">
    <property type="term" value="F:hydrolase activity"/>
    <property type="evidence" value="ECO:0007669"/>
    <property type="project" value="UniProtKB-KW"/>
</dbReference>
<organism evidence="2">
    <name type="scientific">uncultured Actinomycetospora sp</name>
    <dbReference type="NCBI Taxonomy" id="1135996"/>
    <lineage>
        <taxon>Bacteria</taxon>
        <taxon>Bacillati</taxon>
        <taxon>Actinomycetota</taxon>
        <taxon>Actinomycetes</taxon>
        <taxon>Pseudonocardiales</taxon>
        <taxon>Pseudonocardiaceae</taxon>
        <taxon>Actinomycetospora</taxon>
        <taxon>environmental samples</taxon>
    </lineage>
</organism>
<feature type="compositionally biased region" description="Basic and acidic residues" evidence="1">
    <location>
        <begin position="26"/>
        <end position="36"/>
    </location>
</feature>
<accession>A0A6J4I041</accession>
<name>A0A6J4I041_9PSEU</name>
<feature type="region of interest" description="Disordered" evidence="1">
    <location>
        <begin position="1"/>
        <end position="267"/>
    </location>
</feature>
<gene>
    <name evidence="2" type="ORF">AVDCRST_MAG54-1340</name>
</gene>
<dbReference type="EC" id="3.5.1.-" evidence="2"/>
<dbReference type="EMBL" id="CADCTH010000178">
    <property type="protein sequence ID" value="CAA9237601.1"/>
    <property type="molecule type" value="Genomic_DNA"/>
</dbReference>
<protein>
    <submittedName>
        <fullName evidence="2">Peptidoglycan N-acetylglucosamine deacetylase</fullName>
        <ecNumber evidence="2">3.5.1.-</ecNumber>
    </submittedName>
</protein>
<feature type="compositionally biased region" description="Basic and acidic residues" evidence="1">
    <location>
        <begin position="168"/>
        <end position="177"/>
    </location>
</feature>
<dbReference type="AlphaFoldDB" id="A0A6J4I041"/>
<reference evidence="2" key="1">
    <citation type="submission" date="2020-02" db="EMBL/GenBank/DDBJ databases">
        <authorList>
            <person name="Meier V. D."/>
        </authorList>
    </citation>
    <scope>NUCLEOTIDE SEQUENCE</scope>
    <source>
        <strain evidence="2">AVDCRST_MAG54</strain>
    </source>
</reference>
<feature type="compositionally biased region" description="Gly residues" evidence="1">
    <location>
        <begin position="44"/>
        <end position="60"/>
    </location>
</feature>
<sequence>ADAHSSAARHPAPDRESALHLSVGRSAHDGRADPRGGGRRAHGRGGADGAGDEPGPGGRLVVGTAGAHRRGRTRARLARPRPAGDHGVAAGGDLDDHRAPDRGADLRRRPEQPLHAGGARPPRAVPRARDVLHGGQRGPRPPRRRAPRGRGGAPSLRPHHDPRRHRRDERPRPDEPTARPQPHLVGDGVRPTGSDRLLPRSGGRVDPRARPDVGADRHAPARLVGGHPRLDPARRRRDRGERAAAGAPRGDRSVPRRRRAARADRRSRAAAAALAAGAGVPVHAAHL</sequence>